<evidence type="ECO:0000313" key="15">
    <source>
        <dbReference type="Proteomes" id="UP000189452"/>
    </source>
</evidence>
<evidence type="ECO:0000313" key="4">
    <source>
        <dbReference type="EMBL" id="CKQ95995.1"/>
    </source>
</evidence>
<dbReference type="EMBL" id="CNFU01000039">
    <property type="protein sequence ID" value="CKQ95995.1"/>
    <property type="molecule type" value="Genomic_DNA"/>
</dbReference>
<evidence type="ECO:0000313" key="1">
    <source>
        <dbReference type="EMBL" id="CFE39495.1"/>
    </source>
</evidence>
<evidence type="ECO:0000313" key="3">
    <source>
        <dbReference type="EMBL" id="CKQ74310.1"/>
    </source>
</evidence>
<evidence type="ECO:0000313" key="9">
    <source>
        <dbReference type="Proteomes" id="UP000046947"/>
    </source>
</evidence>
<dbReference type="EMBL" id="LR027516">
    <property type="protein sequence ID" value="VCU49614.1"/>
    <property type="molecule type" value="Genomic_DNA"/>
</dbReference>
<gene>
    <name evidence="7" type="ORF">A4S10_01436</name>
    <name evidence="8" type="ORF">DKC2_1441</name>
    <name evidence="1" type="ORF">ERS007681_01875</name>
    <name evidence="2" type="ORF">ERS007688_01041</name>
    <name evidence="6" type="ORF">ERS007741_03265</name>
    <name evidence="3" type="ORF">ERS027659_00050</name>
    <name evidence="4" type="ORF">ERS027661_00357</name>
    <name evidence="5" type="ORF">ERS094118_03487</name>
</gene>
<evidence type="ECO:0000313" key="2">
    <source>
        <dbReference type="EMBL" id="CFE48307.1"/>
    </source>
</evidence>
<dbReference type="Proteomes" id="UP000048289">
    <property type="component" value="Unassembled WGS sequence"/>
</dbReference>
<evidence type="ECO:0000313" key="12">
    <source>
        <dbReference type="Proteomes" id="UP000049023"/>
    </source>
</evidence>
<protein>
    <submittedName>
        <fullName evidence="2">Uncharacterized protein</fullName>
    </submittedName>
</protein>
<dbReference type="Proteomes" id="UP000048600">
    <property type="component" value="Unassembled WGS sequence"/>
</dbReference>
<evidence type="ECO:0000313" key="6">
    <source>
        <dbReference type="EMBL" id="COW84393.1"/>
    </source>
</evidence>
<dbReference type="EMBL" id="CHKL01000470">
    <property type="protein sequence ID" value="COW84393.1"/>
    <property type="molecule type" value="Genomic_DNA"/>
</dbReference>
<dbReference type="AlphaFoldDB" id="A0A0E8VJV0"/>
<evidence type="ECO:0000313" key="7">
    <source>
        <dbReference type="EMBL" id="OMH59271.1"/>
    </source>
</evidence>
<evidence type="ECO:0000313" key="8">
    <source>
        <dbReference type="EMBL" id="VCU49614.1"/>
    </source>
</evidence>
<proteinExistence type="predicted"/>
<dbReference type="EMBL" id="LWDQ01000001">
    <property type="protein sequence ID" value="OMH59271.1"/>
    <property type="molecule type" value="Genomic_DNA"/>
</dbReference>
<reference evidence="9 10" key="1">
    <citation type="submission" date="2015-03" db="EMBL/GenBank/DDBJ databases">
        <authorList>
            <consortium name="Pathogen Informatics"/>
        </authorList>
    </citation>
    <scope>NUCLEOTIDE SEQUENCE [LARGE SCALE GENOMIC DNA]</scope>
    <source>
        <strain evidence="3 14">Bir 185</strain>
        <strain evidence="4 12">Bir 187</strain>
        <strain evidence="1 10">G09901357</strain>
        <strain evidence="2 9">H09601792</strain>
        <strain evidence="6 11">P00601463</strain>
    </source>
</reference>
<dbReference type="EMBL" id="COPH01000033">
    <property type="protein sequence ID" value="CLW86639.1"/>
    <property type="molecule type" value="Genomic_DNA"/>
</dbReference>
<dbReference type="Proteomes" id="UP000189452">
    <property type="component" value="Chromosome"/>
</dbReference>
<reference evidence="8 16" key="5">
    <citation type="submission" date="2018-08" db="EMBL/GenBank/DDBJ databases">
        <authorList>
            <person name="Fokvardsen B D."/>
            <person name="Norman A."/>
        </authorList>
    </citation>
    <scope>NUCLEOTIDE SEQUENCE [LARGE SCALE GENOMIC DNA]</scope>
    <source>
        <strain evidence="8 16">DKC2</strain>
    </source>
</reference>
<organism evidence="2 9">
    <name type="scientific">Mycobacterium tuberculosis</name>
    <dbReference type="NCBI Taxonomy" id="1773"/>
    <lineage>
        <taxon>Bacteria</taxon>
        <taxon>Bacillati</taxon>
        <taxon>Actinomycetota</taxon>
        <taxon>Actinomycetes</taxon>
        <taxon>Mycobacteriales</taxon>
        <taxon>Mycobacteriaceae</taxon>
        <taxon>Mycobacterium</taxon>
        <taxon>Mycobacterium tuberculosis complex</taxon>
    </lineage>
</organism>
<dbReference type="Proteomes" id="UP000046947">
    <property type="component" value="Unassembled WGS sequence"/>
</dbReference>
<accession>A0A0E8VJV0</accession>
<evidence type="ECO:0000313" key="5">
    <source>
        <dbReference type="EMBL" id="CLW86639.1"/>
    </source>
</evidence>
<reference evidence="5 13" key="2">
    <citation type="submission" date="2015-03" db="EMBL/GenBank/DDBJ databases">
        <authorList>
            <consortium name="Pathogen Informatics"/>
            <person name="Murphy D."/>
        </authorList>
    </citation>
    <scope>NUCLEOTIDE SEQUENCE [LARGE SCALE GENOMIC DNA]</scope>
    <source>
        <strain evidence="5 13">0268S</strain>
    </source>
</reference>
<dbReference type="Proteomes" id="UP000300237">
    <property type="component" value="Chromosome"/>
</dbReference>
<dbReference type="Proteomes" id="UP000049023">
    <property type="component" value="Unassembled WGS sequence"/>
</dbReference>
<evidence type="ECO:0000313" key="10">
    <source>
        <dbReference type="Proteomes" id="UP000048289"/>
    </source>
</evidence>
<dbReference type="Proteomes" id="UP000050139">
    <property type="component" value="Unassembled WGS sequence"/>
</dbReference>
<dbReference type="Proteomes" id="UP000050164">
    <property type="component" value="Unassembled WGS sequence"/>
</dbReference>
<name>A0A0E8VJV0_MYCTX</name>
<dbReference type="PROSITE" id="PS51257">
    <property type="entry name" value="PROKAR_LIPOPROTEIN"/>
    <property type="match status" value="1"/>
</dbReference>
<dbReference type="RefSeq" id="WP_003918231.1">
    <property type="nucleotide sequence ID" value="NZ_AP017901.1"/>
</dbReference>
<dbReference type="EMBL" id="CFOH01000118">
    <property type="protein sequence ID" value="CFE48307.1"/>
    <property type="molecule type" value="Genomic_DNA"/>
</dbReference>
<evidence type="ECO:0000313" key="11">
    <source>
        <dbReference type="Proteomes" id="UP000048600"/>
    </source>
</evidence>
<dbReference type="EMBL" id="CFOE01000212">
    <property type="protein sequence ID" value="CFE39495.1"/>
    <property type="molecule type" value="Genomic_DNA"/>
</dbReference>
<reference evidence="7 15" key="3">
    <citation type="submission" date="2016-04" db="EMBL/GenBank/DDBJ databases">
        <authorList>
            <person name="Bigi M."/>
            <person name="Bigi F."/>
            <person name="Soria M.A."/>
        </authorList>
    </citation>
    <scope>NUCLEOTIDE SEQUENCE [LARGE SCALE GENOMIC DNA]</scope>
    <source>
        <strain evidence="7 15">6548</strain>
    </source>
</reference>
<evidence type="ECO:0000313" key="14">
    <source>
        <dbReference type="Proteomes" id="UP000050164"/>
    </source>
</evidence>
<dbReference type="GeneID" id="45425330"/>
<sequence length="90" mass="9834">MHRPSNVATATRKKSSIGWVLLACSVAGCKGIDTTEFILGRAGAFELAVRAAQHRHRYLTMVNVGRAPPRRCRTVCMAATDTPRNIRLNG</sequence>
<dbReference type="EMBL" id="CNFT01000005">
    <property type="protein sequence ID" value="CKQ74310.1"/>
    <property type="molecule type" value="Genomic_DNA"/>
</dbReference>
<reference evidence="7 15" key="4">
    <citation type="submission" date="2017-02" db="EMBL/GenBank/DDBJ databases">
        <title>Protein polymorphisms may explain contrasting epidemiological fitness of two variants of a multidrug-resistant Mycobacterium tuberculosis strain.</title>
        <authorList>
            <person name="Bigi M.M."/>
            <person name="Lopez B."/>
            <person name="Blanco F.C."/>
            <person name="Sasiain M.C."/>
            <person name="De La Barrera S."/>
            <person name="Ritacco V."/>
            <person name="Bigi F."/>
            <person name="Soria M.A."/>
        </authorList>
    </citation>
    <scope>NUCLEOTIDE SEQUENCE [LARGE SCALE GENOMIC DNA]</scope>
    <source>
        <strain evidence="7 15">6548</strain>
    </source>
</reference>
<evidence type="ECO:0000313" key="13">
    <source>
        <dbReference type="Proteomes" id="UP000050139"/>
    </source>
</evidence>
<evidence type="ECO:0000313" key="16">
    <source>
        <dbReference type="Proteomes" id="UP000300237"/>
    </source>
</evidence>